<dbReference type="EMBL" id="CP042301">
    <property type="protein sequence ID" value="QDZ02710.1"/>
    <property type="molecule type" value="Genomic_DNA"/>
</dbReference>
<feature type="domain" description="Flagellar M-ring C-terminal" evidence="13">
    <location>
        <begin position="247"/>
        <end position="411"/>
    </location>
</feature>
<evidence type="ECO:0000256" key="2">
    <source>
        <dbReference type="ARBA" id="ARBA00004651"/>
    </source>
</evidence>
<feature type="transmembrane region" description="Helical" evidence="11">
    <location>
        <begin position="436"/>
        <end position="454"/>
    </location>
</feature>
<sequence length="548" mass="58892">MPQQLQTIIENLKALGAQRLMIMGGMAALVLAVITVGSIYLNRPAMETLYIGLDRGDVTKIGVVLGEAGLTYDIGAEGSSVMVSAGQAGRARMILAEKGLPASANAGYELFDNVGSLGLTSFMQEITRVRALEGEIARTIQSISGIKSARVHIVMSQQANFRREEQKPTASVVIRTRGIDAIQSAMSIRHLVAAAVPGLTADNVTVLDADGSLLAAGEDPTTSSLNRSISIQRTVESQISDNIYRALAPYLGHENFRASVKAVVNTDSRQIEETIFDPDSRVERSIQVIRENDNSNQSTTAAPATVEQNLPDEQDAAGATPQSVEERERREEITNYELNSKRVATVSNGYSISKMSIAVVVNQERLASVIGEGATPEMIASRIAEIREVVATAAGLDEERGDKVSVTALSFVDQAEAEAASAPSYLQIAAQYTGSMINALAFVVVVFLVSWFGLRPLAGMLTKTDEADIPSFDDLQLSIGSPLDNIALPDPLAEMEPSENDVMEELKMRLRPAPQERLAQMVDLNEERTAAILRKWTQGETAAEAMAG</sequence>
<name>A0A5B8L4T5_9HYPH</name>
<dbReference type="InterPro" id="IPR043427">
    <property type="entry name" value="YscJ/FliF"/>
</dbReference>
<dbReference type="GO" id="GO:0005886">
    <property type="term" value="C:plasma membrane"/>
    <property type="evidence" value="ECO:0007669"/>
    <property type="project" value="UniProtKB-SubCell"/>
</dbReference>
<keyword evidence="15" id="KW-1185">Reference proteome</keyword>
<evidence type="ECO:0000256" key="8">
    <source>
        <dbReference type="ARBA" id="ARBA00023143"/>
    </source>
</evidence>
<evidence type="ECO:0000256" key="5">
    <source>
        <dbReference type="ARBA" id="ARBA00022692"/>
    </source>
</evidence>
<keyword evidence="14" id="KW-0969">Cilium</keyword>
<evidence type="ECO:0000256" key="10">
    <source>
        <dbReference type="SAM" id="MobiDB-lite"/>
    </source>
</evidence>
<reference evidence="14" key="1">
    <citation type="submission" date="2020-04" db="EMBL/GenBank/DDBJ databases">
        <title>Nitratireductor sp. nov. isolated from mangrove soil.</title>
        <authorList>
            <person name="Ye Y."/>
        </authorList>
    </citation>
    <scope>NUCLEOTIDE SEQUENCE</scope>
    <source>
        <strain evidence="14">SY7</strain>
    </source>
</reference>
<evidence type="ECO:0000313" key="15">
    <source>
        <dbReference type="Proteomes" id="UP000321389"/>
    </source>
</evidence>
<dbReference type="InterPro" id="IPR006182">
    <property type="entry name" value="FliF_N_dom"/>
</dbReference>
<dbReference type="PANTHER" id="PTHR30046">
    <property type="entry name" value="FLAGELLAR M-RING PROTEIN"/>
    <property type="match status" value="1"/>
</dbReference>
<comment type="function">
    <text evidence="9">The M ring may be actively involved in energy transduction.</text>
</comment>
<keyword evidence="8 9" id="KW-0975">Bacterial flagellum</keyword>
<organism evidence="14 15">
    <name type="scientific">Nitratireductor mangrovi</name>
    <dbReference type="NCBI Taxonomy" id="2599600"/>
    <lineage>
        <taxon>Bacteria</taxon>
        <taxon>Pseudomonadati</taxon>
        <taxon>Pseudomonadota</taxon>
        <taxon>Alphaproteobacteria</taxon>
        <taxon>Hyphomicrobiales</taxon>
        <taxon>Phyllobacteriaceae</taxon>
        <taxon>Nitratireductor</taxon>
    </lineage>
</organism>
<keyword evidence="6 11" id="KW-1133">Transmembrane helix</keyword>
<dbReference type="Proteomes" id="UP000321389">
    <property type="component" value="Chromosome"/>
</dbReference>
<evidence type="ECO:0000259" key="12">
    <source>
        <dbReference type="Pfam" id="PF01514"/>
    </source>
</evidence>
<dbReference type="InterPro" id="IPR045851">
    <property type="entry name" value="AMP-bd_C_sf"/>
</dbReference>
<dbReference type="GO" id="GO:0071973">
    <property type="term" value="P:bacterial-type flagellum-dependent cell motility"/>
    <property type="evidence" value="ECO:0007669"/>
    <property type="project" value="InterPro"/>
</dbReference>
<dbReference type="NCBIfam" id="TIGR00206">
    <property type="entry name" value="fliF"/>
    <property type="match status" value="1"/>
</dbReference>
<feature type="transmembrane region" description="Helical" evidence="11">
    <location>
        <begin position="20"/>
        <end position="41"/>
    </location>
</feature>
<gene>
    <name evidence="14" type="primary">fliF</name>
    <name evidence="14" type="ORF">FQ775_21340</name>
</gene>
<dbReference type="PANTHER" id="PTHR30046:SF0">
    <property type="entry name" value="FLAGELLAR M-RING PROTEIN"/>
    <property type="match status" value="1"/>
</dbReference>
<dbReference type="Pfam" id="PF08345">
    <property type="entry name" value="YscJ_FliF_C"/>
    <property type="match status" value="1"/>
</dbReference>
<keyword evidence="14" id="KW-0966">Cell projection</keyword>
<dbReference type="InterPro" id="IPR013556">
    <property type="entry name" value="Flag_M-ring_C"/>
</dbReference>
<feature type="region of interest" description="Disordered" evidence="10">
    <location>
        <begin position="306"/>
        <end position="330"/>
    </location>
</feature>
<keyword evidence="5 11" id="KW-0812">Transmembrane</keyword>
<evidence type="ECO:0000256" key="11">
    <source>
        <dbReference type="SAM" id="Phobius"/>
    </source>
</evidence>
<keyword evidence="7 11" id="KW-0472">Membrane</keyword>
<dbReference type="PRINTS" id="PR01009">
    <property type="entry name" value="FLGMRINGFLIF"/>
</dbReference>
<evidence type="ECO:0000256" key="1">
    <source>
        <dbReference type="ARBA" id="ARBA00004117"/>
    </source>
</evidence>
<dbReference type="InterPro" id="IPR000067">
    <property type="entry name" value="FlgMring_FliF"/>
</dbReference>
<dbReference type="RefSeq" id="WP_146301345.1">
    <property type="nucleotide sequence ID" value="NZ_CP042301.2"/>
</dbReference>
<evidence type="ECO:0000256" key="9">
    <source>
        <dbReference type="PIRNR" id="PIRNR004862"/>
    </source>
</evidence>
<proteinExistence type="inferred from homology"/>
<accession>A0A5B8L4T5</accession>
<evidence type="ECO:0000256" key="7">
    <source>
        <dbReference type="ARBA" id="ARBA00023136"/>
    </source>
</evidence>
<evidence type="ECO:0000313" key="14">
    <source>
        <dbReference type="EMBL" id="QDZ02710.1"/>
    </source>
</evidence>
<keyword evidence="4" id="KW-1003">Cell membrane</keyword>
<evidence type="ECO:0000256" key="3">
    <source>
        <dbReference type="ARBA" id="ARBA00007971"/>
    </source>
</evidence>
<comment type="subcellular location">
    <subcellularLocation>
        <location evidence="1 9">Bacterial flagellum basal body</location>
    </subcellularLocation>
    <subcellularLocation>
        <location evidence="2">Cell membrane</location>
        <topology evidence="2">Multi-pass membrane protein</topology>
    </subcellularLocation>
</comment>
<evidence type="ECO:0000256" key="4">
    <source>
        <dbReference type="ARBA" id="ARBA00022475"/>
    </source>
</evidence>
<dbReference type="KEGG" id="niy:FQ775_21340"/>
<dbReference type="GO" id="GO:0009431">
    <property type="term" value="C:bacterial-type flagellum basal body, MS ring"/>
    <property type="evidence" value="ECO:0007669"/>
    <property type="project" value="InterPro"/>
</dbReference>
<feature type="domain" description="Flagellar M-ring N-terminal" evidence="12">
    <location>
        <begin position="42"/>
        <end position="215"/>
    </location>
</feature>
<keyword evidence="14" id="KW-0282">Flagellum</keyword>
<evidence type="ECO:0000256" key="6">
    <source>
        <dbReference type="ARBA" id="ARBA00022989"/>
    </source>
</evidence>
<dbReference type="PIRSF" id="PIRSF004862">
    <property type="entry name" value="FliF"/>
    <property type="match status" value="1"/>
</dbReference>
<dbReference type="Gene3D" id="3.30.300.30">
    <property type="match status" value="1"/>
</dbReference>
<comment type="similarity">
    <text evidence="3 9">Belongs to the FliF family.</text>
</comment>
<dbReference type="Pfam" id="PF01514">
    <property type="entry name" value="YscJ_FliF"/>
    <property type="match status" value="1"/>
</dbReference>
<evidence type="ECO:0000259" key="13">
    <source>
        <dbReference type="Pfam" id="PF08345"/>
    </source>
</evidence>
<dbReference type="OrthoDB" id="9807026at2"/>
<dbReference type="AlphaFoldDB" id="A0A5B8L4T5"/>
<dbReference type="GO" id="GO:0003774">
    <property type="term" value="F:cytoskeletal motor activity"/>
    <property type="evidence" value="ECO:0007669"/>
    <property type="project" value="InterPro"/>
</dbReference>
<protein>
    <recommendedName>
        <fullName evidence="9">Flagellar M-ring protein</fullName>
    </recommendedName>
</protein>